<protein>
    <recommendedName>
        <fullName evidence="4">Cysteine desulfurase</fullName>
    </recommendedName>
</protein>
<dbReference type="InterPro" id="IPR015422">
    <property type="entry name" value="PyrdxlP-dep_Trfase_small"/>
</dbReference>
<evidence type="ECO:0000256" key="9">
    <source>
        <dbReference type="ARBA" id="ARBA00023014"/>
    </source>
</evidence>
<dbReference type="Gene3D" id="3.40.640.10">
    <property type="entry name" value="Type I PLP-dependent aspartate aminotransferase-like (Major domain)"/>
    <property type="match status" value="1"/>
</dbReference>
<dbReference type="SUPFAM" id="SSF53383">
    <property type="entry name" value="PLP-dependent transferases"/>
    <property type="match status" value="1"/>
</dbReference>
<keyword evidence="8" id="KW-0408">Iron</keyword>
<dbReference type="Gene3D" id="3.90.1150.10">
    <property type="entry name" value="Aspartate Aminotransferase, domain 1"/>
    <property type="match status" value="1"/>
</dbReference>
<dbReference type="PANTHER" id="PTHR11601">
    <property type="entry name" value="CYSTEINE DESULFURYLASE FAMILY MEMBER"/>
    <property type="match status" value="1"/>
</dbReference>
<evidence type="ECO:0000256" key="1">
    <source>
        <dbReference type="ARBA" id="ARBA00001933"/>
    </source>
</evidence>
<dbReference type="InterPro" id="IPR016454">
    <property type="entry name" value="Cysteine_dSase"/>
</dbReference>
<evidence type="ECO:0000256" key="3">
    <source>
        <dbReference type="ARBA" id="ARBA00006490"/>
    </source>
</evidence>
<keyword evidence="13" id="KW-1185">Reference proteome</keyword>
<evidence type="ECO:0000256" key="7">
    <source>
        <dbReference type="ARBA" id="ARBA00022898"/>
    </source>
</evidence>
<keyword evidence="6" id="KW-0479">Metal-binding</keyword>
<dbReference type="PIRSF" id="PIRSF005572">
    <property type="entry name" value="NifS"/>
    <property type="match status" value="1"/>
</dbReference>
<sequence length="374" mass="38213">MVERLYLDWNASAPTCPAAREAAIAALLAGGNASSVHAEGRASRGIVETTRRAIGQRFGVSHEGVTFTSGGTEANVMALRPGVTRDGTAPVERLITAATEHPAVLAGAGFHPHDVTVLPVDSDGRVRPERLDAALNADPRPALVSLMAANNETGILTDPALFTLARERGAVTHTDAVQAFGRVPEAAMPADLVTVSGHKIGAPPGVGALIRRAGVTVPPLIRGGGQERGARGGTENVPAIAGFAAALEGPAADPLAWRDTEVARNAFEASLLEKFPKATIFGRAAPRLPNTSLFALGAPAELALIGLDLAGIAVSSGSACSSGKVSVSHVLIAMGVSDAVAQCAIRASVGPLGAERAFERFLVALGEVIVPMTR</sequence>
<reference evidence="12 13" key="1">
    <citation type="submission" date="2018-05" db="EMBL/GenBank/DDBJ databases">
        <title>Acuticoccus sediminis sp. nov., isolated from deep-sea sediment of Indian Ocean.</title>
        <authorList>
            <person name="Liu X."/>
            <person name="Lai Q."/>
            <person name="Du Y."/>
            <person name="Sun F."/>
            <person name="Zhang X."/>
            <person name="Wang S."/>
            <person name="Shao Z."/>
        </authorList>
    </citation>
    <scope>NUCLEOTIDE SEQUENCE [LARGE SCALE GENOMIC DNA]</scope>
    <source>
        <strain evidence="12 13">PTG4-2</strain>
    </source>
</reference>
<evidence type="ECO:0000256" key="8">
    <source>
        <dbReference type="ARBA" id="ARBA00023004"/>
    </source>
</evidence>
<evidence type="ECO:0000313" key="13">
    <source>
        <dbReference type="Proteomes" id="UP000249590"/>
    </source>
</evidence>
<dbReference type="AlphaFoldDB" id="A0A8B2NWA4"/>
<dbReference type="InterPro" id="IPR015424">
    <property type="entry name" value="PyrdxlP-dep_Trfase"/>
</dbReference>
<keyword evidence="5" id="KW-0808">Transferase</keyword>
<dbReference type="EMBL" id="QHHQ01000003">
    <property type="protein sequence ID" value="RAI00631.1"/>
    <property type="molecule type" value="Genomic_DNA"/>
</dbReference>
<proteinExistence type="inferred from homology"/>
<organism evidence="12 13">
    <name type="scientific">Acuticoccus sediminis</name>
    <dbReference type="NCBI Taxonomy" id="2184697"/>
    <lineage>
        <taxon>Bacteria</taxon>
        <taxon>Pseudomonadati</taxon>
        <taxon>Pseudomonadota</taxon>
        <taxon>Alphaproteobacteria</taxon>
        <taxon>Hyphomicrobiales</taxon>
        <taxon>Amorphaceae</taxon>
        <taxon>Acuticoccus</taxon>
    </lineage>
</organism>
<name>A0A8B2NWA4_9HYPH</name>
<dbReference type="PANTHER" id="PTHR11601:SF34">
    <property type="entry name" value="CYSTEINE DESULFURASE"/>
    <property type="match status" value="1"/>
</dbReference>
<dbReference type="GO" id="GO:0046872">
    <property type="term" value="F:metal ion binding"/>
    <property type="evidence" value="ECO:0007669"/>
    <property type="project" value="UniProtKB-KW"/>
</dbReference>
<keyword evidence="9" id="KW-0411">Iron-sulfur</keyword>
<dbReference type="Pfam" id="PF00266">
    <property type="entry name" value="Aminotran_5"/>
    <property type="match status" value="1"/>
</dbReference>
<dbReference type="InterPro" id="IPR000192">
    <property type="entry name" value="Aminotrans_V_dom"/>
</dbReference>
<evidence type="ECO:0000256" key="2">
    <source>
        <dbReference type="ARBA" id="ARBA00003120"/>
    </source>
</evidence>
<evidence type="ECO:0000259" key="11">
    <source>
        <dbReference type="Pfam" id="PF00266"/>
    </source>
</evidence>
<dbReference type="RefSeq" id="WP_111346741.1">
    <property type="nucleotide sequence ID" value="NZ_QHHQ01000003.1"/>
</dbReference>
<comment type="function">
    <text evidence="2">Catalyzes the removal of elemental sulfur atoms from cysteine to produce alanine. Seems to participate in the biosynthesis of the nitrogenase metalloclusters by providing the inorganic sulfur required for the Fe-S core formation.</text>
</comment>
<dbReference type="GO" id="GO:0051536">
    <property type="term" value="F:iron-sulfur cluster binding"/>
    <property type="evidence" value="ECO:0007669"/>
    <property type="project" value="UniProtKB-KW"/>
</dbReference>
<evidence type="ECO:0000256" key="10">
    <source>
        <dbReference type="ARBA" id="ARBA00050776"/>
    </source>
</evidence>
<comment type="caution">
    <text evidence="12">The sequence shown here is derived from an EMBL/GenBank/DDBJ whole genome shotgun (WGS) entry which is preliminary data.</text>
</comment>
<comment type="cofactor">
    <cofactor evidence="1">
        <name>pyridoxal 5'-phosphate</name>
        <dbReference type="ChEBI" id="CHEBI:597326"/>
    </cofactor>
</comment>
<gene>
    <name evidence="12" type="ORF">DLJ53_15345</name>
</gene>
<evidence type="ECO:0000256" key="5">
    <source>
        <dbReference type="ARBA" id="ARBA00022679"/>
    </source>
</evidence>
<dbReference type="Gene3D" id="1.10.260.50">
    <property type="match status" value="1"/>
</dbReference>
<feature type="domain" description="Aminotransferase class V" evidence="11">
    <location>
        <begin position="6"/>
        <end position="350"/>
    </location>
</feature>
<evidence type="ECO:0000313" key="12">
    <source>
        <dbReference type="EMBL" id="RAI00631.1"/>
    </source>
</evidence>
<dbReference type="Proteomes" id="UP000249590">
    <property type="component" value="Unassembled WGS sequence"/>
</dbReference>
<comment type="similarity">
    <text evidence="3">Belongs to the class-V pyridoxal-phosphate-dependent aminotransferase family. NifS/IscS subfamily.</text>
</comment>
<accession>A0A8B2NWA4</accession>
<keyword evidence="7" id="KW-0663">Pyridoxal phosphate</keyword>
<dbReference type="OrthoDB" id="9808002at2"/>
<evidence type="ECO:0000256" key="4">
    <source>
        <dbReference type="ARBA" id="ARBA00013558"/>
    </source>
</evidence>
<evidence type="ECO:0000256" key="6">
    <source>
        <dbReference type="ARBA" id="ARBA00022723"/>
    </source>
</evidence>
<dbReference type="GO" id="GO:0031071">
    <property type="term" value="F:cysteine desulfurase activity"/>
    <property type="evidence" value="ECO:0007669"/>
    <property type="project" value="UniProtKB-EC"/>
</dbReference>
<comment type="catalytic activity">
    <reaction evidence="10">
        <text>(sulfur carrier)-H + L-cysteine = (sulfur carrier)-SH + L-alanine</text>
        <dbReference type="Rhea" id="RHEA:43892"/>
        <dbReference type="Rhea" id="RHEA-COMP:14737"/>
        <dbReference type="Rhea" id="RHEA-COMP:14739"/>
        <dbReference type="ChEBI" id="CHEBI:29917"/>
        <dbReference type="ChEBI" id="CHEBI:35235"/>
        <dbReference type="ChEBI" id="CHEBI:57972"/>
        <dbReference type="ChEBI" id="CHEBI:64428"/>
        <dbReference type="EC" id="2.8.1.7"/>
    </reaction>
</comment>
<dbReference type="InterPro" id="IPR015421">
    <property type="entry name" value="PyrdxlP-dep_Trfase_major"/>
</dbReference>